<dbReference type="Proteomes" id="UP000663873">
    <property type="component" value="Unassembled WGS sequence"/>
</dbReference>
<evidence type="ECO:0000256" key="4">
    <source>
        <dbReference type="ARBA" id="ARBA00011774"/>
    </source>
</evidence>
<name>A0A820D5Z0_9BILA</name>
<comment type="caution">
    <text evidence="16">The sequence shown here is derived from an EMBL/GenBank/DDBJ whole genome shotgun (WGS) entry which is preliminary data.</text>
</comment>
<evidence type="ECO:0000256" key="5">
    <source>
        <dbReference type="ARBA" id="ARBA00012455"/>
    </source>
</evidence>
<keyword evidence="6 12" id="KW-0808">Transferase</keyword>
<evidence type="ECO:0000313" key="16">
    <source>
        <dbReference type="EMBL" id="CAF4219213.1"/>
    </source>
</evidence>
<feature type="active site" description="Proton acceptor" evidence="12">
    <location>
        <position position="2688"/>
    </location>
</feature>
<evidence type="ECO:0000256" key="10">
    <source>
        <dbReference type="ARBA" id="ARBA00072554"/>
    </source>
</evidence>
<comment type="similarity">
    <text evidence="3">Belongs to the EPG5 family.</text>
</comment>
<dbReference type="CDD" id="cd02440">
    <property type="entry name" value="AdoMet_MTases"/>
    <property type="match status" value="1"/>
</dbReference>
<gene>
    <name evidence="16" type="ORF">UJA718_LOCUS7627</name>
</gene>
<keyword evidence="12" id="KW-0620">Polyamine biosynthesis</keyword>
<accession>A0A820D5Z0</accession>
<organism evidence="16 17">
    <name type="scientific">Rotaria socialis</name>
    <dbReference type="NCBI Taxonomy" id="392032"/>
    <lineage>
        <taxon>Eukaryota</taxon>
        <taxon>Metazoa</taxon>
        <taxon>Spiralia</taxon>
        <taxon>Gnathifera</taxon>
        <taxon>Rotifera</taxon>
        <taxon>Eurotatoria</taxon>
        <taxon>Bdelloidea</taxon>
        <taxon>Philodinida</taxon>
        <taxon>Philodinidae</taxon>
        <taxon>Rotaria</taxon>
    </lineage>
</organism>
<dbReference type="PROSITE" id="PS01330">
    <property type="entry name" value="PABS_1"/>
    <property type="match status" value="1"/>
</dbReference>
<feature type="region of interest" description="Disordered" evidence="14">
    <location>
        <begin position="1"/>
        <end position="22"/>
    </location>
</feature>
<dbReference type="GO" id="GO:0006596">
    <property type="term" value="P:polyamine biosynthetic process"/>
    <property type="evidence" value="ECO:0007669"/>
    <property type="project" value="UniProtKB-UniRule"/>
</dbReference>
<dbReference type="InterPro" id="IPR030374">
    <property type="entry name" value="PABS"/>
</dbReference>
<dbReference type="GO" id="GO:0097352">
    <property type="term" value="P:autophagosome maturation"/>
    <property type="evidence" value="ECO:0007669"/>
    <property type="project" value="TreeGrafter"/>
</dbReference>
<dbReference type="InterPro" id="IPR058750">
    <property type="entry name" value="TPR_Epg5"/>
</dbReference>
<dbReference type="InterPro" id="IPR030373">
    <property type="entry name" value="PABS_CS"/>
</dbReference>
<keyword evidence="7" id="KW-0072">Autophagy</keyword>
<dbReference type="Gene3D" id="2.30.140.10">
    <property type="entry name" value="Spermidine synthase, tetramerisation domain"/>
    <property type="match status" value="1"/>
</dbReference>
<evidence type="ECO:0000256" key="7">
    <source>
        <dbReference type="ARBA" id="ARBA00023006"/>
    </source>
</evidence>
<keyword evidence="17" id="KW-1185">Reference proteome</keyword>
<evidence type="ECO:0000256" key="8">
    <source>
        <dbReference type="ARBA" id="ARBA00049307"/>
    </source>
</evidence>
<dbReference type="GO" id="GO:0004766">
    <property type="term" value="F:spermidine synthase activity"/>
    <property type="evidence" value="ECO:0007669"/>
    <property type="project" value="UniProtKB-EC"/>
</dbReference>
<dbReference type="FunFam" id="2.30.140.10:FF:000001">
    <property type="entry name" value="SPE3p Spermidine synthase"/>
    <property type="match status" value="1"/>
</dbReference>
<dbReference type="NCBIfam" id="TIGR00417">
    <property type="entry name" value="speE"/>
    <property type="match status" value="1"/>
</dbReference>
<protein>
    <recommendedName>
        <fullName evidence="10">Spermidine synthase</fullName>
        <ecNumber evidence="5">2.5.1.16</ecNumber>
    </recommendedName>
    <alternativeName>
        <fullName evidence="11">Putrescine aminopropyltransferase</fullName>
    </alternativeName>
</protein>
<proteinExistence type="inferred from homology"/>
<sequence>MAELERPRTRPDKKQVKERTVADEELQLEDRIRDLKEYFDERKNQTTNETVDDGNVNTEASSTDTESSHVHSEHIIQEMATNSEINSNENNADTNTTTQEIVIGTEKNINETPIVYDQTLVTEEINEPSVTANDYNNVIVENRIAFESNEDQSELVATNPLMEEASSSNLTNYENTACMYPHLSLSLWSPATAPLSSFDFENSTAITDPYSIENFNPSNLQYELRQTYLQFINITDECFLSEHESFITDNPRNRSSITKDDTDQNSSSDDDDEFYFLISSFYDIRTKIDQLTNEYDVLQRKIASLLPHVWSFSCEKIEAGSYCGDNVYLKRSILYEQANFDRNLAKEIEDTLKNLRTIIYQQYVALKYETLWYKMKIDIYIHNLISLNKPTKKLLHAIEILFNFQRYRTRDALFYSYTRQLLKQTIDIVYSYGNYNETLFIINHVLRCPPGIHQWATNFVRFLLPTSFEILCSPMYIRYVAHFLATLLFPVKNRDIFLQNWLGEHGERVPEMLSLNAAKNQQQWMLIDADGHERAALLRWDTLNEDDLIALLNQFNLNYLMKILFSLNDQINQRQQNLSYENTLRILAILDLFVEILCRGFDTYADSQYRNFHKHIGKMIRDCVHVCRYHVDGVLQHLDNDDKIRLRDHYFAYIYRSVENIIRQCRNVRWSLLSLFALFDLPQSLQYRLLHLICSIPDDEPVTVETSAAIDQMLNSSTPSEILSLLKVLHNLGQTGDESGQISDVIFYITCLHPISREYSIRDGRSILAHFASLRPTIISHLLKLASTHIDAVGKVLFGIFRALPMNIWMPNDSDLSIIEKWLEDISQSPVAFQLALHLIDTMNWQDLPDKRQFCISYTIHCEMALILLKLHLKYCDKSAASKENQLQLQNFFKLTQINLDQWIWTTVLRLQLNQSCLSVDSFIDSMSQEHVPNMNDIRHNSSTDSGMSDDAINDIRRAVEQYHNHIAYYISFGLDQPGASATGFFEKGIEYLCQLVQNGKYSAAIRILHDMSGILIRSADYLIEHVQFMNTLKTLINTSDASMSLLKTASSYIIQQRSFDETANTKLLTAAILDLLIWLEDNPKFRRLVLLLWFKLLTALKDWNRDNSILFILDNLLAHSFVHDVMNKEVTDHLFELAVSALNPRQNPQVTRSGFLSWIPLPSAVTSSQTYWSSLSIDSSLLSRYPIVSYYFLNAESSFEIDQNVLVELKAELELNPTGKVDQIWKKLIQQRHYPYIPLTSLSIYRWGTMACEMPVAHTLLPLVWEKFFTIYLSKHDNCLHRVGYRLFETPAQTTFLKQMKRSLCQACEYYSSSTTTNSPYANQLSNFYQSLSLWIDEPRLHDPQLNIVSLPKQYDNERLEHLFNTDYRIFDIKWLELVDLRQMYETLIKFTNELWSRQRLIDDNHNRSSTINQNRSVMTSSQKLVDLVSNVQRPIINSKVTVVNTEQLSEPNQQALPKDQNEIKILFESELSKITNWIQTHFQRHEKQIELDQTLMSLLPLLWKNEFQEQSIQASCQNVINPVHQCTRPAYIIVRYKSKQQCQNSNQRLEIILNEHKQLLTDACRSCDIDICRSVDLLIQIVHYLTRQLSSTFLNENQTLMIIDIGTQLFYSLLLVYNDKHSEYMQPLSEQLDSLFDTLGEIFVKSNLRQPQVILEYIVLNRPNISRLIPYFNPNSLIQSEKFIDIYKKLSKMFTFVEYTPYLLQMFRKFNVKQWFENASNPKPRLEFIDALFSHFRALVENYTLAAKRDNPPGYDELPLIEQTSQLFDVSIGHMIQVLNYSYPSQIGYLFRHMIESIQIMRKKQKIIQQQKNSLAPLEFQQSIERGLLPTKVLSEFLDQVHYLESTSTTITLGKQQIDEMIHWLQSFVLKQTEEQNDKLLIQLYKSWRPCLNELTRIYSIMLILNMQKRRNHHDINISQIFEQVLLLYSPFIDQTYALFSLTEWKTVIDHHGDMLTRLIKTFIQLSEELFKYLNESYKHQQEFFHCMFQYWYKIAKCLITNEYTHSILDIYHRYLPRLSWTNFRLTIECLLIFDELINANNAENNPSASLYEFIIHILSTIDIHSWMIENDENLIMSLVPIHFRLLVNMFLSPQAKYAQNNDNLSRLASQCEVINWSYLDYDTYVSVTNSIMPKLDHDFILAPRASINGYLNRILRCASEFNTSSLFTDRVRAKRLCYLRLIEQYLINAKNQHNEDDYRLTLVNLLNDIESLSLQGKLSMNDELIDIFIELIRFLNVNSFGQTILASYQNYFLDWIHHSQNSITMLSLFICVCRTLKDRNRKVLFLESILYIYFTYDQQRSWPIIFNLFQENEDLANMKIDDYIQFCCEHSAFLALYLISEYELTHPKELNNENILNNELKYLEKLVELLTNGKLRVKYGEEERTLLIMIKINHIIKHQLDYGKSTDVLLMRPVRNYANWLLALGTDSKDSACSGIFAMIGIGKKNQYSLRFRLFIKLIGIMQLQQLTDEPCKIRIDSNDRQPDLSLANNAILKQNLASLASSTTINEYSDLKSELTHCNNMAVGDGDKNWFREINPSFWPGQAFSLEIDEILYHQQSKYQDVLVFKSKTYGNVLVLDNCIQCTERDECAYQEMLAFLPLFAHPNPKKVLIIGGGDGGVLREVVKHPQVEQAVLCEIDQDVIDVSKKYLPNMAKGFSSSKAVINVGDGFEYLKTHQNEFDVIITDSSDPEGPAESLFQESFYSLLKSALKPPHGIICCQGESIWLHLNLIKNIVSFTRNVFPTVAYAFASTPTYPSGTIGFLLCSLDKDKKLNEPIDEKLIEQIDACFYTSEMHRAAFALPAFAKKELNDTKQ</sequence>
<evidence type="ECO:0000259" key="15">
    <source>
        <dbReference type="PROSITE" id="PS51006"/>
    </source>
</evidence>
<dbReference type="GO" id="GO:0005737">
    <property type="term" value="C:cytoplasm"/>
    <property type="evidence" value="ECO:0007669"/>
    <property type="project" value="TreeGrafter"/>
</dbReference>
<feature type="region of interest" description="Disordered" evidence="14">
    <location>
        <begin position="250"/>
        <end position="269"/>
    </location>
</feature>
<comment type="similarity">
    <text evidence="2 13">Belongs to the spermidine/spermine synthase family.</text>
</comment>
<comment type="subunit">
    <text evidence="4">Homodimer or homotetramer.</text>
</comment>
<evidence type="ECO:0000256" key="9">
    <source>
        <dbReference type="ARBA" id="ARBA00053963"/>
    </source>
</evidence>
<feature type="domain" description="PABS" evidence="15">
    <location>
        <begin position="2532"/>
        <end position="2769"/>
    </location>
</feature>
<reference evidence="16" key="1">
    <citation type="submission" date="2021-02" db="EMBL/GenBank/DDBJ databases">
        <authorList>
            <person name="Nowell W R."/>
        </authorList>
    </citation>
    <scope>NUCLEOTIDE SEQUENCE</scope>
</reference>
<feature type="region of interest" description="Disordered" evidence="14">
    <location>
        <begin position="43"/>
        <end position="70"/>
    </location>
</feature>
<evidence type="ECO:0000256" key="11">
    <source>
        <dbReference type="ARBA" id="ARBA00082964"/>
    </source>
</evidence>
<comment type="function">
    <text evidence="9">Catalyzes the production of spermidine from putrescine and decarboxylated S-adenosylmethionine (dcSAM). Has a strong preference for putrescine as substrate, and has very low activity towards 1,3-diaminopropane. Has extremely low activity towards spermidine.</text>
</comment>
<dbReference type="PROSITE" id="PS51006">
    <property type="entry name" value="PABS_2"/>
    <property type="match status" value="1"/>
</dbReference>
<dbReference type="EC" id="2.5.1.16" evidence="5"/>
<comment type="catalytic activity">
    <reaction evidence="8">
        <text>S-adenosyl 3-(methylsulfanyl)propylamine + putrescine = S-methyl-5'-thioadenosine + spermidine + H(+)</text>
        <dbReference type="Rhea" id="RHEA:12721"/>
        <dbReference type="ChEBI" id="CHEBI:15378"/>
        <dbReference type="ChEBI" id="CHEBI:17509"/>
        <dbReference type="ChEBI" id="CHEBI:57443"/>
        <dbReference type="ChEBI" id="CHEBI:57834"/>
        <dbReference type="ChEBI" id="CHEBI:326268"/>
        <dbReference type="EC" id="2.5.1.16"/>
    </reaction>
</comment>
<evidence type="ECO:0000256" key="3">
    <source>
        <dbReference type="ARBA" id="ARBA00010948"/>
    </source>
</evidence>
<evidence type="ECO:0000256" key="6">
    <source>
        <dbReference type="ARBA" id="ARBA00022679"/>
    </source>
</evidence>
<evidence type="ECO:0000256" key="13">
    <source>
        <dbReference type="RuleBase" id="RU003836"/>
    </source>
</evidence>
<dbReference type="Pfam" id="PF17284">
    <property type="entry name" value="Spermine_synt_N"/>
    <property type="match status" value="1"/>
</dbReference>
<dbReference type="InterPro" id="IPR035246">
    <property type="entry name" value="Spermidine_synt_N"/>
</dbReference>
<evidence type="ECO:0000256" key="12">
    <source>
        <dbReference type="PROSITE-ProRule" id="PRU00354"/>
    </source>
</evidence>
<dbReference type="InterPro" id="IPR037163">
    <property type="entry name" value="Spermidine_synt_N_sf"/>
</dbReference>
<dbReference type="PANTHER" id="PTHR31139">
    <property type="entry name" value="ECTOPIC P GRANULES PROTEIN 5 HOMOLOG"/>
    <property type="match status" value="1"/>
</dbReference>
<dbReference type="InterPro" id="IPR051436">
    <property type="entry name" value="Autophagy-related_EPG5"/>
</dbReference>
<feature type="compositionally biased region" description="Polar residues" evidence="14">
    <location>
        <begin position="45"/>
        <end position="65"/>
    </location>
</feature>
<dbReference type="SUPFAM" id="SSF53335">
    <property type="entry name" value="S-adenosyl-L-methionine-dependent methyltransferases"/>
    <property type="match status" value="1"/>
</dbReference>
<dbReference type="PANTHER" id="PTHR31139:SF4">
    <property type="entry name" value="ECTOPIC P GRANULES PROTEIN 5 HOMOLOG"/>
    <property type="match status" value="1"/>
</dbReference>
<dbReference type="EMBL" id="CAJOBP010000775">
    <property type="protein sequence ID" value="CAF4219213.1"/>
    <property type="molecule type" value="Genomic_DNA"/>
</dbReference>
<dbReference type="FunFam" id="3.40.50.150:FF:000013">
    <property type="entry name" value="Spermidine synthase"/>
    <property type="match status" value="1"/>
</dbReference>
<evidence type="ECO:0000256" key="2">
    <source>
        <dbReference type="ARBA" id="ARBA00007867"/>
    </source>
</evidence>
<dbReference type="Pfam" id="PF26573">
    <property type="entry name" value="TPR_Epg5_2"/>
    <property type="match status" value="1"/>
</dbReference>
<dbReference type="Pfam" id="PF01564">
    <property type="entry name" value="Spermine_synth"/>
    <property type="match status" value="1"/>
</dbReference>
<dbReference type="NCBIfam" id="NF002010">
    <property type="entry name" value="PRK00811.1"/>
    <property type="match status" value="1"/>
</dbReference>
<dbReference type="InterPro" id="IPR001045">
    <property type="entry name" value="Spermi_synthase"/>
</dbReference>
<dbReference type="HAMAP" id="MF_00198">
    <property type="entry name" value="Spermidine_synth"/>
    <property type="match status" value="1"/>
</dbReference>
<dbReference type="Gene3D" id="3.40.50.150">
    <property type="entry name" value="Vaccinia Virus protein VP39"/>
    <property type="match status" value="1"/>
</dbReference>
<evidence type="ECO:0000313" key="17">
    <source>
        <dbReference type="Proteomes" id="UP000663873"/>
    </source>
</evidence>
<dbReference type="InterPro" id="IPR029063">
    <property type="entry name" value="SAM-dependent_MTases_sf"/>
</dbReference>
<comment type="pathway">
    <text evidence="1">Amine and polyamine biosynthesis; spermidine biosynthesis; spermidine from putrescine: step 1/1.</text>
</comment>
<evidence type="ECO:0000256" key="1">
    <source>
        <dbReference type="ARBA" id="ARBA00005123"/>
    </source>
</evidence>
<evidence type="ECO:0000256" key="14">
    <source>
        <dbReference type="SAM" id="MobiDB-lite"/>
    </source>
</evidence>